<gene>
    <name evidence="1" type="ORF">SAMN05444002_0083</name>
</gene>
<accession>A0A1N6DWN2</accession>
<keyword evidence="2" id="KW-1185">Reference proteome</keyword>
<evidence type="ECO:0000313" key="2">
    <source>
        <dbReference type="Proteomes" id="UP000184932"/>
    </source>
</evidence>
<proteinExistence type="predicted"/>
<organism evidence="1 2">
    <name type="scientific">Vannielia litorea</name>
    <dbReference type="NCBI Taxonomy" id="1217970"/>
    <lineage>
        <taxon>Bacteria</taxon>
        <taxon>Pseudomonadati</taxon>
        <taxon>Pseudomonadota</taxon>
        <taxon>Alphaproteobacteria</taxon>
        <taxon>Rhodobacterales</taxon>
        <taxon>Paracoccaceae</taxon>
        <taxon>Vannielia</taxon>
    </lineage>
</organism>
<dbReference type="Proteomes" id="UP000184932">
    <property type="component" value="Unassembled WGS sequence"/>
</dbReference>
<dbReference type="STRING" id="1217970.SAMN05444002_0083"/>
<dbReference type="EMBL" id="FSRL01000001">
    <property type="protein sequence ID" value="SIN75104.1"/>
    <property type="molecule type" value="Genomic_DNA"/>
</dbReference>
<protein>
    <submittedName>
        <fullName evidence="1">Uncharacterized protein</fullName>
    </submittedName>
</protein>
<dbReference type="AlphaFoldDB" id="A0A1N6DWN2"/>
<name>A0A1N6DWN2_9RHOB</name>
<sequence>MGKRQSGARRIWNGGETMCLAAKQLVFCGAQSRVIQV</sequence>
<reference evidence="2" key="1">
    <citation type="submission" date="2016-11" db="EMBL/GenBank/DDBJ databases">
        <authorList>
            <person name="Varghese N."/>
            <person name="Submissions S."/>
        </authorList>
    </citation>
    <scope>NUCLEOTIDE SEQUENCE [LARGE SCALE GENOMIC DNA]</scope>
    <source>
        <strain evidence="2">DSM 29440</strain>
    </source>
</reference>
<evidence type="ECO:0000313" key="1">
    <source>
        <dbReference type="EMBL" id="SIN75104.1"/>
    </source>
</evidence>